<sequence>MHAKVVDPEATENLAPIDEFATQVRAARTDDDLVYRFEHDFTFKGTNGEDAVKVAVHVGAAFDLHSSGEEYSEEEIAAFGSSIAQMAVYPYVRATVSDLTTRLGCAPVTLDLLVLGPARQPEG</sequence>
<dbReference type="RefSeq" id="WP_350889234.1">
    <property type="nucleotide sequence ID" value="NZ_JBEOTR010000001.1"/>
</dbReference>
<dbReference type="SUPFAM" id="SSF54611">
    <property type="entry name" value="SecB-like"/>
    <property type="match status" value="1"/>
</dbReference>
<keyword evidence="2" id="KW-1185">Reference proteome</keyword>
<dbReference type="EMBL" id="JBIVPC010000021">
    <property type="protein sequence ID" value="MFJ6040941.1"/>
    <property type="molecule type" value="Genomic_DNA"/>
</dbReference>
<reference evidence="1 2" key="1">
    <citation type="submission" date="2024-10" db="EMBL/GenBank/DDBJ databases">
        <title>The Natural Products Discovery Center: Release of the First 8490 Sequenced Strains for Exploring Actinobacteria Biosynthetic Diversity.</title>
        <authorList>
            <person name="Kalkreuter E."/>
            <person name="Kautsar S.A."/>
            <person name="Yang D."/>
            <person name="Bader C.D."/>
            <person name="Teijaro C.N."/>
            <person name="Fluegel L."/>
            <person name="Davis C.M."/>
            <person name="Simpson J.R."/>
            <person name="Lauterbach L."/>
            <person name="Steele A.D."/>
            <person name="Gui C."/>
            <person name="Meng S."/>
            <person name="Li G."/>
            <person name="Viehrig K."/>
            <person name="Ye F."/>
            <person name="Su P."/>
            <person name="Kiefer A.F."/>
            <person name="Nichols A."/>
            <person name="Cepeda A.J."/>
            <person name="Yan W."/>
            <person name="Fan B."/>
            <person name="Jiang Y."/>
            <person name="Adhikari A."/>
            <person name="Zheng C.-J."/>
            <person name="Schuster L."/>
            <person name="Cowan T.M."/>
            <person name="Smanski M.J."/>
            <person name="Chevrette M.G."/>
            <person name="De Carvalho L.P.S."/>
            <person name="Shen B."/>
        </authorList>
    </citation>
    <scope>NUCLEOTIDE SEQUENCE [LARGE SCALE GENOMIC DNA]</scope>
    <source>
        <strain evidence="1 2">NPDC093086</strain>
    </source>
</reference>
<dbReference type="Gene3D" id="3.10.420.10">
    <property type="entry name" value="SecB-like"/>
    <property type="match status" value="1"/>
</dbReference>
<accession>A0ABW8HJM0</accession>
<dbReference type="Proteomes" id="UP001617907">
    <property type="component" value="Unassembled WGS sequence"/>
</dbReference>
<gene>
    <name evidence="1" type="ORF">ACIQFM_32385</name>
</gene>
<dbReference type="InterPro" id="IPR035958">
    <property type="entry name" value="SecB-like_sf"/>
</dbReference>
<name>A0ABW8HJM0_9ACTN</name>
<proteinExistence type="predicted"/>
<evidence type="ECO:0000313" key="1">
    <source>
        <dbReference type="EMBL" id="MFJ6040941.1"/>
    </source>
</evidence>
<evidence type="ECO:0008006" key="3">
    <source>
        <dbReference type="Google" id="ProtNLM"/>
    </source>
</evidence>
<organism evidence="1 2">
    <name type="scientific">Streptomyces ardesiacus</name>
    <dbReference type="NCBI Taxonomy" id="285564"/>
    <lineage>
        <taxon>Bacteria</taxon>
        <taxon>Bacillati</taxon>
        <taxon>Actinomycetota</taxon>
        <taxon>Actinomycetes</taxon>
        <taxon>Kitasatosporales</taxon>
        <taxon>Streptomycetaceae</taxon>
        <taxon>Streptomyces</taxon>
    </lineage>
</organism>
<comment type="caution">
    <text evidence="1">The sequence shown here is derived from an EMBL/GenBank/DDBJ whole genome shotgun (WGS) entry which is preliminary data.</text>
</comment>
<evidence type="ECO:0000313" key="2">
    <source>
        <dbReference type="Proteomes" id="UP001617907"/>
    </source>
</evidence>
<protein>
    <recommendedName>
        <fullName evidence="3">Preprotein translocase subunit SecB</fullName>
    </recommendedName>
</protein>